<dbReference type="Gene3D" id="1.10.10.10">
    <property type="entry name" value="Winged helix-like DNA-binding domain superfamily/Winged helix DNA-binding domain"/>
    <property type="match status" value="1"/>
</dbReference>
<dbReference type="SUPFAM" id="SSF88946">
    <property type="entry name" value="Sigma2 domain of RNA polymerase sigma factors"/>
    <property type="match status" value="1"/>
</dbReference>
<dbReference type="GO" id="GO:0006352">
    <property type="term" value="P:DNA-templated transcription initiation"/>
    <property type="evidence" value="ECO:0007669"/>
    <property type="project" value="InterPro"/>
</dbReference>
<comment type="similarity">
    <text evidence="1">Belongs to the sigma-70 factor family. ECF subfamily.</text>
</comment>
<reference evidence="7 8" key="1">
    <citation type="submission" date="2015-03" db="EMBL/GenBank/DDBJ databases">
        <title>Genome Sequence of Kiloniella spongiae MEBiC09566, isolated from a marine sponge.</title>
        <authorList>
            <person name="Shao Z."/>
            <person name="Wang L."/>
            <person name="Li X."/>
        </authorList>
    </citation>
    <scope>NUCLEOTIDE SEQUENCE [LARGE SCALE GENOMIC DNA]</scope>
    <source>
        <strain evidence="7 8">MEBiC09566</strain>
    </source>
</reference>
<dbReference type="InterPro" id="IPR007627">
    <property type="entry name" value="RNA_pol_sigma70_r2"/>
</dbReference>
<dbReference type="SUPFAM" id="SSF88659">
    <property type="entry name" value="Sigma3 and sigma4 domains of RNA polymerase sigma factors"/>
    <property type="match status" value="1"/>
</dbReference>
<dbReference type="RefSeq" id="WP_047765189.1">
    <property type="nucleotide sequence ID" value="NZ_LAQL01000010.1"/>
</dbReference>
<dbReference type="InterPro" id="IPR036388">
    <property type="entry name" value="WH-like_DNA-bd_sf"/>
</dbReference>
<dbReference type="PANTHER" id="PTHR43133:SF63">
    <property type="entry name" value="RNA POLYMERASE SIGMA FACTOR FECI-RELATED"/>
    <property type="match status" value="1"/>
</dbReference>
<keyword evidence="2" id="KW-0805">Transcription regulation</keyword>
<organism evidence="7 8">
    <name type="scientific">Kiloniella spongiae</name>
    <dbReference type="NCBI Taxonomy" id="1489064"/>
    <lineage>
        <taxon>Bacteria</taxon>
        <taxon>Pseudomonadati</taxon>
        <taxon>Pseudomonadota</taxon>
        <taxon>Alphaproteobacteria</taxon>
        <taxon>Rhodospirillales</taxon>
        <taxon>Kiloniellaceae</taxon>
        <taxon>Kiloniella</taxon>
    </lineage>
</organism>
<comment type="caution">
    <text evidence="7">The sequence shown here is derived from an EMBL/GenBank/DDBJ whole genome shotgun (WGS) entry which is preliminary data.</text>
</comment>
<dbReference type="Pfam" id="PF08281">
    <property type="entry name" value="Sigma70_r4_2"/>
    <property type="match status" value="1"/>
</dbReference>
<keyword evidence="4" id="KW-0804">Transcription</keyword>
<dbReference type="InterPro" id="IPR039425">
    <property type="entry name" value="RNA_pol_sigma-70-like"/>
</dbReference>
<dbReference type="InterPro" id="IPR013249">
    <property type="entry name" value="RNA_pol_sigma70_r4_t2"/>
</dbReference>
<sequence length="180" mass="20406">MSTIVHQHDLLQLFMLHRKELVGYANSIVGERHTAEDVVQDAYFRVIGVESRKQNNVPLEEPVGYLYQIIRNLCLDSLRKKTRENAYMQDEDFSLSSHGLEQVSPEQHAGARQELSVLHVALNELPERTRLAFELHRFSGLKLADIASQLNVSLGTAHAMVASALDHCKASLKKQTEYEI</sequence>
<evidence type="ECO:0000259" key="5">
    <source>
        <dbReference type="Pfam" id="PF04542"/>
    </source>
</evidence>
<dbReference type="EMBL" id="LAQL01000010">
    <property type="protein sequence ID" value="KLN59858.1"/>
    <property type="molecule type" value="Genomic_DNA"/>
</dbReference>
<evidence type="ECO:0000256" key="2">
    <source>
        <dbReference type="ARBA" id="ARBA00023015"/>
    </source>
</evidence>
<evidence type="ECO:0000256" key="4">
    <source>
        <dbReference type="ARBA" id="ARBA00023163"/>
    </source>
</evidence>
<evidence type="ECO:0000256" key="1">
    <source>
        <dbReference type="ARBA" id="ARBA00010641"/>
    </source>
</evidence>
<evidence type="ECO:0000256" key="3">
    <source>
        <dbReference type="ARBA" id="ARBA00023082"/>
    </source>
</evidence>
<dbReference type="AlphaFoldDB" id="A0A0H2MBX5"/>
<keyword evidence="8" id="KW-1185">Reference proteome</keyword>
<dbReference type="GO" id="GO:0003677">
    <property type="term" value="F:DNA binding"/>
    <property type="evidence" value="ECO:0007669"/>
    <property type="project" value="InterPro"/>
</dbReference>
<name>A0A0H2MBX5_9PROT</name>
<gene>
    <name evidence="7" type="ORF">WH96_15885</name>
</gene>
<dbReference type="InterPro" id="IPR013325">
    <property type="entry name" value="RNA_pol_sigma_r2"/>
</dbReference>
<dbReference type="PANTHER" id="PTHR43133">
    <property type="entry name" value="RNA POLYMERASE ECF-TYPE SIGMA FACTO"/>
    <property type="match status" value="1"/>
</dbReference>
<accession>A0A0H2MBX5</accession>
<dbReference type="InterPro" id="IPR013324">
    <property type="entry name" value="RNA_pol_sigma_r3/r4-like"/>
</dbReference>
<evidence type="ECO:0000313" key="7">
    <source>
        <dbReference type="EMBL" id="KLN59858.1"/>
    </source>
</evidence>
<keyword evidence="3" id="KW-0731">Sigma factor</keyword>
<dbReference type="Pfam" id="PF04542">
    <property type="entry name" value="Sigma70_r2"/>
    <property type="match status" value="1"/>
</dbReference>
<dbReference type="NCBIfam" id="TIGR02937">
    <property type="entry name" value="sigma70-ECF"/>
    <property type="match status" value="1"/>
</dbReference>
<dbReference type="Proteomes" id="UP000035444">
    <property type="component" value="Unassembled WGS sequence"/>
</dbReference>
<proteinExistence type="inferred from homology"/>
<protein>
    <recommendedName>
        <fullName evidence="9">RNA polymerase subunit sigma24</fullName>
    </recommendedName>
</protein>
<dbReference type="InterPro" id="IPR014284">
    <property type="entry name" value="RNA_pol_sigma-70_dom"/>
</dbReference>
<dbReference type="GO" id="GO:0016987">
    <property type="term" value="F:sigma factor activity"/>
    <property type="evidence" value="ECO:0007669"/>
    <property type="project" value="UniProtKB-KW"/>
</dbReference>
<dbReference type="OrthoDB" id="9794372at2"/>
<evidence type="ECO:0008006" key="9">
    <source>
        <dbReference type="Google" id="ProtNLM"/>
    </source>
</evidence>
<evidence type="ECO:0000259" key="6">
    <source>
        <dbReference type="Pfam" id="PF08281"/>
    </source>
</evidence>
<dbReference type="Gene3D" id="1.10.1740.10">
    <property type="match status" value="1"/>
</dbReference>
<dbReference type="STRING" id="1489064.WH96_15885"/>
<feature type="domain" description="RNA polymerase sigma factor 70 region 4 type 2" evidence="6">
    <location>
        <begin position="118"/>
        <end position="168"/>
    </location>
</feature>
<evidence type="ECO:0000313" key="8">
    <source>
        <dbReference type="Proteomes" id="UP000035444"/>
    </source>
</evidence>
<feature type="domain" description="RNA polymerase sigma-70 region 2" evidence="5">
    <location>
        <begin position="13"/>
        <end position="83"/>
    </location>
</feature>